<dbReference type="InterPro" id="IPR017937">
    <property type="entry name" value="Thioredoxin_CS"/>
</dbReference>
<keyword evidence="8" id="KW-1185">Reference proteome</keyword>
<dbReference type="EMBL" id="LT629688">
    <property type="protein sequence ID" value="SDD04509.1"/>
    <property type="molecule type" value="Genomic_DNA"/>
</dbReference>
<accession>A0A1G6RIM6</accession>
<evidence type="ECO:0000313" key="7">
    <source>
        <dbReference type="EMBL" id="SDD04509.1"/>
    </source>
</evidence>
<dbReference type="SUPFAM" id="SSF52833">
    <property type="entry name" value="Thioredoxin-like"/>
    <property type="match status" value="1"/>
</dbReference>
<comment type="subcellular location">
    <subcellularLocation>
        <location evidence="1">Cell envelope</location>
    </subcellularLocation>
</comment>
<evidence type="ECO:0000259" key="6">
    <source>
        <dbReference type="PROSITE" id="PS51352"/>
    </source>
</evidence>
<organism evidence="7 8">
    <name type="scientific">Auraticoccus monumenti</name>
    <dbReference type="NCBI Taxonomy" id="675864"/>
    <lineage>
        <taxon>Bacteria</taxon>
        <taxon>Bacillati</taxon>
        <taxon>Actinomycetota</taxon>
        <taxon>Actinomycetes</taxon>
        <taxon>Propionibacteriales</taxon>
        <taxon>Propionibacteriaceae</taxon>
        <taxon>Auraticoccus</taxon>
    </lineage>
</organism>
<dbReference type="PROSITE" id="PS00194">
    <property type="entry name" value="THIOREDOXIN_1"/>
    <property type="match status" value="1"/>
</dbReference>
<dbReference type="GO" id="GO:0030313">
    <property type="term" value="C:cell envelope"/>
    <property type="evidence" value="ECO:0007669"/>
    <property type="project" value="UniProtKB-SubCell"/>
</dbReference>
<feature type="domain" description="Thioredoxin" evidence="6">
    <location>
        <begin position="33"/>
        <end position="176"/>
    </location>
</feature>
<dbReference type="PANTHER" id="PTHR42852:SF6">
    <property type="entry name" value="THIOL:DISULFIDE INTERCHANGE PROTEIN DSBE"/>
    <property type="match status" value="1"/>
</dbReference>
<keyword evidence="2" id="KW-0201">Cytochrome c-type biogenesis</keyword>
<keyword evidence="3" id="KW-0812">Transmembrane</keyword>
<dbReference type="Proteomes" id="UP000198546">
    <property type="component" value="Chromosome i"/>
</dbReference>
<protein>
    <submittedName>
        <fullName evidence="7">Thiol-disulfide isomerase or thioredoxin</fullName>
    </submittedName>
</protein>
<dbReference type="InterPro" id="IPR013766">
    <property type="entry name" value="Thioredoxin_domain"/>
</dbReference>
<sequence length="178" mass="18383">MALAVSACTGGGGTSGVEEGFVSGDGTITQVAPDEREAAPDVRGPLVGGDGEIALGDFDDQVVVLNVWASWCAPCRAESPDLVEAAARTEGIAQFVGLNAKEDNPAAEEAFLRAFEIPYPSLDDPTGELQLRFADNLPPSAIPSTLVIDREGRVAARVLGTISATTLADLVTDVSEGR</sequence>
<dbReference type="PANTHER" id="PTHR42852">
    <property type="entry name" value="THIOL:DISULFIDE INTERCHANGE PROTEIN DSBE"/>
    <property type="match status" value="1"/>
</dbReference>
<keyword evidence="3" id="KW-0735">Signal-anchor</keyword>
<evidence type="ECO:0000256" key="3">
    <source>
        <dbReference type="ARBA" id="ARBA00022968"/>
    </source>
</evidence>
<dbReference type="Gene3D" id="3.40.30.10">
    <property type="entry name" value="Glutaredoxin"/>
    <property type="match status" value="1"/>
</dbReference>
<dbReference type="PROSITE" id="PS51352">
    <property type="entry name" value="THIOREDOXIN_2"/>
    <property type="match status" value="1"/>
</dbReference>
<dbReference type="CDD" id="cd02966">
    <property type="entry name" value="TlpA_like_family"/>
    <property type="match status" value="1"/>
</dbReference>
<proteinExistence type="predicted"/>
<dbReference type="InterPro" id="IPR036249">
    <property type="entry name" value="Thioredoxin-like_sf"/>
</dbReference>
<evidence type="ECO:0000313" key="8">
    <source>
        <dbReference type="Proteomes" id="UP000198546"/>
    </source>
</evidence>
<evidence type="ECO:0000256" key="4">
    <source>
        <dbReference type="ARBA" id="ARBA00023157"/>
    </source>
</evidence>
<dbReference type="GO" id="GO:0016491">
    <property type="term" value="F:oxidoreductase activity"/>
    <property type="evidence" value="ECO:0007669"/>
    <property type="project" value="InterPro"/>
</dbReference>
<dbReference type="InterPro" id="IPR013740">
    <property type="entry name" value="Redoxin"/>
</dbReference>
<reference evidence="7 8" key="1">
    <citation type="submission" date="2016-10" db="EMBL/GenBank/DDBJ databases">
        <authorList>
            <person name="de Groot N.N."/>
        </authorList>
    </citation>
    <scope>NUCLEOTIDE SEQUENCE [LARGE SCALE GENOMIC DNA]</scope>
    <source>
        <strain evidence="7 8">MON 2.2</strain>
    </source>
</reference>
<dbReference type="AlphaFoldDB" id="A0A1G6RIM6"/>
<dbReference type="InterPro" id="IPR050553">
    <property type="entry name" value="Thioredoxin_ResA/DsbE_sf"/>
</dbReference>
<dbReference type="STRING" id="675864.SAMN04489747_0037"/>
<keyword evidence="7" id="KW-0413">Isomerase</keyword>
<keyword evidence="4" id="KW-1015">Disulfide bond</keyword>
<dbReference type="OrthoDB" id="9796554at2"/>
<keyword evidence="5" id="KW-0676">Redox-active center</keyword>
<name>A0A1G6RIM6_9ACTN</name>
<gene>
    <name evidence="7" type="ORF">SAMN04489747_0037</name>
</gene>
<dbReference type="GO" id="GO:0016853">
    <property type="term" value="F:isomerase activity"/>
    <property type="evidence" value="ECO:0007669"/>
    <property type="project" value="UniProtKB-KW"/>
</dbReference>
<dbReference type="GO" id="GO:0017004">
    <property type="term" value="P:cytochrome complex assembly"/>
    <property type="evidence" value="ECO:0007669"/>
    <property type="project" value="UniProtKB-KW"/>
</dbReference>
<dbReference type="Pfam" id="PF08534">
    <property type="entry name" value="Redoxin"/>
    <property type="match status" value="1"/>
</dbReference>
<evidence type="ECO:0000256" key="1">
    <source>
        <dbReference type="ARBA" id="ARBA00004196"/>
    </source>
</evidence>
<evidence type="ECO:0000256" key="5">
    <source>
        <dbReference type="ARBA" id="ARBA00023284"/>
    </source>
</evidence>
<evidence type="ECO:0000256" key="2">
    <source>
        <dbReference type="ARBA" id="ARBA00022748"/>
    </source>
</evidence>